<evidence type="ECO:0000313" key="7">
    <source>
        <dbReference type="Proteomes" id="UP000483018"/>
    </source>
</evidence>
<gene>
    <name evidence="6" type="primary">cmr5</name>
    <name evidence="6" type="ORF">GND95_09365</name>
</gene>
<dbReference type="Gene3D" id="1.10.520.30">
    <property type="entry name" value="AF1862-like domain"/>
    <property type="match status" value="1"/>
</dbReference>
<evidence type="ECO:0000256" key="3">
    <source>
        <dbReference type="ARBA" id="ARBA00022490"/>
    </source>
</evidence>
<dbReference type="NCBIfam" id="TIGR01881">
    <property type="entry name" value="cas_Cmr5"/>
    <property type="match status" value="1"/>
</dbReference>
<proteinExistence type="inferred from homology"/>
<dbReference type="InterPro" id="IPR010160">
    <property type="entry name" value="CRISPR-assoc_prot_Cmr5"/>
</dbReference>
<name>A0A7C8HE26_9FIRM</name>
<evidence type="ECO:0000313" key="6">
    <source>
        <dbReference type="EMBL" id="KAE9633436.1"/>
    </source>
</evidence>
<evidence type="ECO:0000256" key="5">
    <source>
        <dbReference type="ARBA" id="ARBA00030001"/>
    </source>
</evidence>
<dbReference type="EMBL" id="WSLF01000008">
    <property type="protein sequence ID" value="KAE9633436.1"/>
    <property type="molecule type" value="Genomic_DNA"/>
</dbReference>
<dbReference type="GO" id="GO:0051607">
    <property type="term" value="P:defense response to virus"/>
    <property type="evidence" value="ECO:0007669"/>
    <property type="project" value="UniProtKB-KW"/>
</dbReference>
<evidence type="ECO:0000256" key="1">
    <source>
        <dbReference type="ARBA" id="ARBA00004496"/>
    </source>
</evidence>
<reference evidence="6 7" key="1">
    <citation type="submission" date="2019-12" db="EMBL/GenBank/DDBJ databases">
        <title>Defluviitalea raffinosedens, isolated from a biogas fermenter, genome sequencing and characterization.</title>
        <authorList>
            <person name="Rettenmaier R."/>
            <person name="Schneider M."/>
            <person name="Neuhaus K."/>
            <person name="Liebl W."/>
            <person name="Zverlov V."/>
        </authorList>
    </citation>
    <scope>NUCLEOTIDE SEQUENCE [LARGE SCALE GENOMIC DNA]</scope>
    <source>
        <strain evidence="6 7">249c-K6</strain>
    </source>
</reference>
<dbReference type="SUPFAM" id="SSF158568">
    <property type="entry name" value="AF1862-like"/>
    <property type="match status" value="1"/>
</dbReference>
<protein>
    <recommendedName>
        <fullName evidence="5">CRISPR type III-B/RAMP module-associated protein Cmr5</fullName>
    </recommendedName>
</protein>
<sequence length="128" mass="14650">MNKNKVEKFIPIALDIIQEVEIANEKNEVPDVYNGYIASFGASIVQSGLLTTVAFFERDNNNTKQDRRKIVNAIFSIIKKVDKKYENEDSLLRCLIKYKSSIDDIEDDIICAAIALKLALRTFEFIEE</sequence>
<comment type="subcellular location">
    <subcellularLocation>
        <location evidence="1">Cytoplasm</location>
    </subcellularLocation>
</comment>
<dbReference type="RefSeq" id="WP_158740711.1">
    <property type="nucleotide sequence ID" value="NZ_JAFBEP010000032.1"/>
</dbReference>
<evidence type="ECO:0000256" key="4">
    <source>
        <dbReference type="ARBA" id="ARBA00023118"/>
    </source>
</evidence>
<comment type="caution">
    <text evidence="6">The sequence shown here is derived from an EMBL/GenBank/DDBJ whole genome shotgun (WGS) entry which is preliminary data.</text>
</comment>
<evidence type="ECO:0000256" key="2">
    <source>
        <dbReference type="ARBA" id="ARBA00006161"/>
    </source>
</evidence>
<dbReference type="InterPro" id="IPR023101">
    <property type="entry name" value="AF1862-like_dom_sf"/>
</dbReference>
<accession>A0A7C8HE26</accession>
<dbReference type="Proteomes" id="UP000483018">
    <property type="component" value="Unassembled WGS sequence"/>
</dbReference>
<organism evidence="6 7">
    <name type="scientific">Defluviitalea raffinosedens</name>
    <dbReference type="NCBI Taxonomy" id="1450156"/>
    <lineage>
        <taxon>Bacteria</taxon>
        <taxon>Bacillati</taxon>
        <taxon>Bacillota</taxon>
        <taxon>Clostridia</taxon>
        <taxon>Lachnospirales</taxon>
        <taxon>Defluviitaleaceae</taxon>
        <taxon>Defluviitalea</taxon>
    </lineage>
</organism>
<keyword evidence="4" id="KW-0051">Antiviral defense</keyword>
<dbReference type="AlphaFoldDB" id="A0A7C8HE26"/>
<comment type="similarity">
    <text evidence="2">Belongs to the CRISPR system Cmr5 family.</text>
</comment>
<dbReference type="GO" id="GO:0005737">
    <property type="term" value="C:cytoplasm"/>
    <property type="evidence" value="ECO:0007669"/>
    <property type="project" value="UniProtKB-SubCell"/>
</dbReference>
<dbReference type="Pfam" id="PF09701">
    <property type="entry name" value="Cas_Cmr5"/>
    <property type="match status" value="1"/>
</dbReference>
<keyword evidence="7" id="KW-1185">Reference proteome</keyword>
<keyword evidence="3" id="KW-0963">Cytoplasm</keyword>
<dbReference type="OrthoDB" id="2221520at2"/>